<dbReference type="Proteomes" id="UP000299102">
    <property type="component" value="Unassembled WGS sequence"/>
</dbReference>
<comment type="caution">
    <text evidence="1">The sequence shown here is derived from an EMBL/GenBank/DDBJ whole genome shotgun (WGS) entry which is preliminary data.</text>
</comment>
<evidence type="ECO:0000313" key="1">
    <source>
        <dbReference type="EMBL" id="GBP35145.1"/>
    </source>
</evidence>
<dbReference type="EMBL" id="BGZK01000299">
    <property type="protein sequence ID" value="GBP35145.1"/>
    <property type="molecule type" value="Genomic_DNA"/>
</dbReference>
<evidence type="ECO:0000313" key="2">
    <source>
        <dbReference type="Proteomes" id="UP000299102"/>
    </source>
</evidence>
<reference evidence="1 2" key="1">
    <citation type="journal article" date="2019" name="Commun. Biol.">
        <title>The bagworm genome reveals a unique fibroin gene that provides high tensile strength.</title>
        <authorList>
            <person name="Kono N."/>
            <person name="Nakamura H."/>
            <person name="Ohtoshi R."/>
            <person name="Tomita M."/>
            <person name="Numata K."/>
            <person name="Arakawa K."/>
        </authorList>
    </citation>
    <scope>NUCLEOTIDE SEQUENCE [LARGE SCALE GENOMIC DNA]</scope>
</reference>
<proteinExistence type="predicted"/>
<protein>
    <submittedName>
        <fullName evidence="1">Uncharacterized protein</fullName>
    </submittedName>
</protein>
<gene>
    <name evidence="1" type="ORF">EVAR_28344_1</name>
</gene>
<sequence>MSEIISAGLVACHSTGRPSALYRHHCNGISFETRHNVYRLRSLQLVLLAALASCQAKPLVVGYSAPLTAAVAPVAAAYTAPLYSAGYTAYSPLAYSAYTAYASPYSYYI</sequence>
<dbReference type="AlphaFoldDB" id="A0A4C1VC10"/>
<organism evidence="1 2">
    <name type="scientific">Eumeta variegata</name>
    <name type="common">Bagworm moth</name>
    <name type="synonym">Eumeta japonica</name>
    <dbReference type="NCBI Taxonomy" id="151549"/>
    <lineage>
        <taxon>Eukaryota</taxon>
        <taxon>Metazoa</taxon>
        <taxon>Ecdysozoa</taxon>
        <taxon>Arthropoda</taxon>
        <taxon>Hexapoda</taxon>
        <taxon>Insecta</taxon>
        <taxon>Pterygota</taxon>
        <taxon>Neoptera</taxon>
        <taxon>Endopterygota</taxon>
        <taxon>Lepidoptera</taxon>
        <taxon>Glossata</taxon>
        <taxon>Ditrysia</taxon>
        <taxon>Tineoidea</taxon>
        <taxon>Psychidae</taxon>
        <taxon>Oiketicinae</taxon>
        <taxon>Eumeta</taxon>
    </lineage>
</organism>
<name>A0A4C1VC10_EUMVA</name>
<keyword evidence="2" id="KW-1185">Reference proteome</keyword>
<accession>A0A4C1VC10</accession>